<dbReference type="SMART" id="SM00338">
    <property type="entry name" value="BRLZ"/>
    <property type="match status" value="1"/>
</dbReference>
<evidence type="ECO:0000256" key="2">
    <source>
        <dbReference type="ARBA" id="ARBA00023015"/>
    </source>
</evidence>
<dbReference type="Pfam" id="PF00170">
    <property type="entry name" value="bZIP_1"/>
    <property type="match status" value="1"/>
</dbReference>
<evidence type="ECO:0000256" key="6">
    <source>
        <dbReference type="SAM" id="Coils"/>
    </source>
</evidence>
<dbReference type="InterPro" id="IPR051381">
    <property type="entry name" value="CREB_ATF_subfamily"/>
</dbReference>
<evidence type="ECO:0000259" key="8">
    <source>
        <dbReference type="PROSITE" id="PS50217"/>
    </source>
</evidence>
<feature type="region of interest" description="Disordered" evidence="7">
    <location>
        <begin position="432"/>
        <end position="458"/>
    </location>
</feature>
<name>A0AAN9C1W6_9CAEN</name>
<dbReference type="GO" id="GO:0000978">
    <property type="term" value="F:RNA polymerase II cis-regulatory region sequence-specific DNA binding"/>
    <property type="evidence" value="ECO:0007669"/>
    <property type="project" value="TreeGrafter"/>
</dbReference>
<feature type="compositionally biased region" description="Basic and acidic residues" evidence="7">
    <location>
        <begin position="537"/>
        <end position="552"/>
    </location>
</feature>
<feature type="domain" description="BZIP" evidence="8">
    <location>
        <begin position="300"/>
        <end position="363"/>
    </location>
</feature>
<dbReference type="EMBL" id="JBAMIC010000001">
    <property type="protein sequence ID" value="KAK7115754.1"/>
    <property type="molecule type" value="Genomic_DNA"/>
</dbReference>
<dbReference type="InterPro" id="IPR004827">
    <property type="entry name" value="bZIP"/>
</dbReference>
<feature type="region of interest" description="Disordered" evidence="7">
    <location>
        <begin position="126"/>
        <end position="155"/>
    </location>
</feature>
<evidence type="ECO:0000256" key="3">
    <source>
        <dbReference type="ARBA" id="ARBA00023125"/>
    </source>
</evidence>
<gene>
    <name evidence="9" type="ORF">V1264_001570</name>
</gene>
<dbReference type="GO" id="GO:0005789">
    <property type="term" value="C:endoplasmic reticulum membrane"/>
    <property type="evidence" value="ECO:0007669"/>
    <property type="project" value="UniProtKB-SubCell"/>
</dbReference>
<evidence type="ECO:0000256" key="7">
    <source>
        <dbReference type="SAM" id="MobiDB-lite"/>
    </source>
</evidence>
<dbReference type="GO" id="GO:0000981">
    <property type="term" value="F:DNA-binding transcription factor activity, RNA polymerase II-specific"/>
    <property type="evidence" value="ECO:0007669"/>
    <property type="project" value="TreeGrafter"/>
</dbReference>
<evidence type="ECO:0000313" key="10">
    <source>
        <dbReference type="Proteomes" id="UP001374579"/>
    </source>
</evidence>
<keyword evidence="6" id="KW-0175">Coiled coil</keyword>
<dbReference type="SUPFAM" id="SSF57959">
    <property type="entry name" value="Leucine zipper domain"/>
    <property type="match status" value="1"/>
</dbReference>
<comment type="subcellular location">
    <subcellularLocation>
        <location evidence="1">Endoplasmic reticulum membrane</location>
        <topology evidence="1">Single-pass type II membrane protein</topology>
    </subcellularLocation>
</comment>
<evidence type="ECO:0000256" key="5">
    <source>
        <dbReference type="ARBA" id="ARBA00023242"/>
    </source>
</evidence>
<evidence type="ECO:0000313" key="9">
    <source>
        <dbReference type="EMBL" id="KAK7115754.1"/>
    </source>
</evidence>
<dbReference type="AlphaFoldDB" id="A0AAN9C1W6"/>
<evidence type="ECO:0000256" key="4">
    <source>
        <dbReference type="ARBA" id="ARBA00023163"/>
    </source>
</evidence>
<evidence type="ECO:0000256" key="1">
    <source>
        <dbReference type="ARBA" id="ARBA00004648"/>
    </source>
</evidence>
<keyword evidence="5" id="KW-0539">Nucleus</keyword>
<protein>
    <recommendedName>
        <fullName evidence="8">BZIP domain-containing protein</fullName>
    </recommendedName>
</protein>
<sequence>MALTAPTSEVLDLLFDEDSGVLSKEFDLDGKDQVETLSFGDLDLLSSDLLDLIPPVDTDVFDDFAIQPLKSDTPPTKKQKVHTDHDYFAHLSPGQHSDSGVSLNSLEQDDSYLPSMAATDDHRLASLSDRVSSSTSPYQSESMSPHSDTSDSNPLGLEDFDFSTCMDFGEGLGLDTINTSALSDVSIDFDSRKSSEFRAHSTPSQQHVQTIKTSSGQQAIILVDATTRQPIKIHSVLTRKSSDSDSLPFTMKDIDSDLYSYTEDGRFPDLRLTDEEKELLAREGVSLPANMPLTKEEERVLKSVRRKIRNKISAKESRKRKQGYVDGLERRVKVCTQENQHLHKKVDNLTKENTSLVVQLNKLKAMVSKSGKGHAQASTCVMVLLLSFALLVIPNISPFGSDIINPLAEEGGVRGNARSLLAKDAQQVAKMSLSTERDDTDPYGVSPKPGLLMDDHSPAAYSAKNVDPAASLAGIHDDDANKKLEGHLESKVRSPVVDMEINDTENIVGVEGGRTADSFQSDEPIKAEAETDNSGQPHEKRAHEEVVRDDGL</sequence>
<dbReference type="InterPro" id="IPR046347">
    <property type="entry name" value="bZIP_sf"/>
</dbReference>
<dbReference type="GO" id="GO:0005634">
    <property type="term" value="C:nucleus"/>
    <property type="evidence" value="ECO:0007669"/>
    <property type="project" value="TreeGrafter"/>
</dbReference>
<feature type="compositionally biased region" description="Polar residues" evidence="7">
    <location>
        <begin position="129"/>
        <end position="153"/>
    </location>
</feature>
<proteinExistence type="predicted"/>
<accession>A0AAN9C1W6</accession>
<feature type="region of interest" description="Disordered" evidence="7">
    <location>
        <begin position="511"/>
        <end position="552"/>
    </location>
</feature>
<dbReference type="Proteomes" id="UP001374579">
    <property type="component" value="Unassembled WGS sequence"/>
</dbReference>
<keyword evidence="4" id="KW-0804">Transcription</keyword>
<keyword evidence="2" id="KW-0805">Transcription regulation</keyword>
<reference evidence="9 10" key="1">
    <citation type="submission" date="2024-02" db="EMBL/GenBank/DDBJ databases">
        <title>Chromosome-scale genome assembly of the rough periwinkle Littorina saxatilis.</title>
        <authorList>
            <person name="De Jode A."/>
            <person name="Faria R."/>
            <person name="Formenti G."/>
            <person name="Sims Y."/>
            <person name="Smith T.P."/>
            <person name="Tracey A."/>
            <person name="Wood J.M.D."/>
            <person name="Zagrodzka Z.B."/>
            <person name="Johannesson K."/>
            <person name="Butlin R.K."/>
            <person name="Leder E.H."/>
        </authorList>
    </citation>
    <scope>NUCLEOTIDE SEQUENCE [LARGE SCALE GENOMIC DNA]</scope>
    <source>
        <strain evidence="9">Snail1</strain>
        <tissue evidence="9">Muscle</tissue>
    </source>
</reference>
<dbReference type="PROSITE" id="PS50217">
    <property type="entry name" value="BZIP"/>
    <property type="match status" value="1"/>
</dbReference>
<comment type="caution">
    <text evidence="9">The sequence shown here is derived from an EMBL/GenBank/DDBJ whole genome shotgun (WGS) entry which is preliminary data.</text>
</comment>
<organism evidence="9 10">
    <name type="scientific">Littorina saxatilis</name>
    <dbReference type="NCBI Taxonomy" id="31220"/>
    <lineage>
        <taxon>Eukaryota</taxon>
        <taxon>Metazoa</taxon>
        <taxon>Spiralia</taxon>
        <taxon>Lophotrochozoa</taxon>
        <taxon>Mollusca</taxon>
        <taxon>Gastropoda</taxon>
        <taxon>Caenogastropoda</taxon>
        <taxon>Littorinimorpha</taxon>
        <taxon>Littorinoidea</taxon>
        <taxon>Littorinidae</taxon>
        <taxon>Littorina</taxon>
    </lineage>
</organism>
<dbReference type="CDD" id="cd14689">
    <property type="entry name" value="bZIP_CREB3"/>
    <property type="match status" value="1"/>
</dbReference>
<dbReference type="Gene3D" id="1.20.5.170">
    <property type="match status" value="1"/>
</dbReference>
<dbReference type="PROSITE" id="PS00036">
    <property type="entry name" value="BZIP_BASIC"/>
    <property type="match status" value="1"/>
</dbReference>
<dbReference type="PANTHER" id="PTHR45996">
    <property type="entry name" value="AGAP001464-PB"/>
    <property type="match status" value="1"/>
</dbReference>
<dbReference type="PANTHER" id="PTHR45996:SF3">
    <property type="entry name" value="CREB-H TRANSCRIPTION FACTOR HOMOLOG LET-607"/>
    <property type="match status" value="1"/>
</dbReference>
<feature type="coiled-coil region" evidence="6">
    <location>
        <begin position="332"/>
        <end position="366"/>
    </location>
</feature>
<keyword evidence="10" id="KW-1185">Reference proteome</keyword>
<keyword evidence="3" id="KW-0238">DNA-binding</keyword>